<feature type="chain" id="PRO_5040839398" evidence="1">
    <location>
        <begin position="21"/>
        <end position="105"/>
    </location>
</feature>
<keyword evidence="1" id="KW-0732">Signal</keyword>
<keyword evidence="3" id="KW-1185">Reference proteome</keyword>
<dbReference type="Proteomes" id="UP001141434">
    <property type="component" value="Unassembled WGS sequence"/>
</dbReference>
<protein>
    <submittedName>
        <fullName evidence="2">Uncharacterized protein</fullName>
    </submittedName>
</protein>
<comment type="caution">
    <text evidence="2">The sequence shown here is derived from an EMBL/GenBank/DDBJ whole genome shotgun (WGS) entry which is preliminary data.</text>
</comment>
<reference evidence="2" key="1">
    <citation type="submission" date="2022-11" db="EMBL/GenBank/DDBJ databases">
        <authorList>
            <person name="Petersen C."/>
        </authorList>
    </citation>
    <scope>NUCLEOTIDE SEQUENCE</scope>
    <source>
        <strain evidence="2">IBT 34128</strain>
    </source>
</reference>
<name>A0A9W9GAN0_9EURO</name>
<proteinExistence type="predicted"/>
<dbReference type="EMBL" id="JAPMSZ010000001">
    <property type="protein sequence ID" value="KAJ5115161.1"/>
    <property type="molecule type" value="Genomic_DNA"/>
</dbReference>
<dbReference type="AlphaFoldDB" id="A0A9W9GAN0"/>
<evidence type="ECO:0000313" key="2">
    <source>
        <dbReference type="EMBL" id="KAJ5115161.1"/>
    </source>
</evidence>
<gene>
    <name evidence="2" type="ORF">NUU61_000920</name>
</gene>
<accession>A0A9W9GAN0</accession>
<feature type="signal peptide" evidence="1">
    <location>
        <begin position="1"/>
        <end position="20"/>
    </location>
</feature>
<organism evidence="2 3">
    <name type="scientific">Penicillium alfredii</name>
    <dbReference type="NCBI Taxonomy" id="1506179"/>
    <lineage>
        <taxon>Eukaryota</taxon>
        <taxon>Fungi</taxon>
        <taxon>Dikarya</taxon>
        <taxon>Ascomycota</taxon>
        <taxon>Pezizomycotina</taxon>
        <taxon>Eurotiomycetes</taxon>
        <taxon>Eurotiomycetidae</taxon>
        <taxon>Eurotiales</taxon>
        <taxon>Aspergillaceae</taxon>
        <taxon>Penicillium</taxon>
    </lineage>
</organism>
<sequence>MKFSLSIATLLLSTGSLVAAECFAGGAAGSDVCRGYCEPNSDGSDGEYTGGTVSDGSTENWCYSKNSGGGPLICARGLGCDHDDSYGCLSKSDDEKHGGCGTNGA</sequence>
<dbReference type="RefSeq" id="XP_056516353.1">
    <property type="nucleotide sequence ID" value="XM_056651503.1"/>
</dbReference>
<evidence type="ECO:0000313" key="3">
    <source>
        <dbReference type="Proteomes" id="UP001141434"/>
    </source>
</evidence>
<evidence type="ECO:0000256" key="1">
    <source>
        <dbReference type="SAM" id="SignalP"/>
    </source>
</evidence>
<dbReference type="GeneID" id="81390671"/>
<reference evidence="2" key="2">
    <citation type="journal article" date="2023" name="IMA Fungus">
        <title>Comparative genomic study of the Penicillium genus elucidates a diverse pangenome and 15 lateral gene transfer events.</title>
        <authorList>
            <person name="Petersen C."/>
            <person name="Sorensen T."/>
            <person name="Nielsen M.R."/>
            <person name="Sondergaard T.E."/>
            <person name="Sorensen J.L."/>
            <person name="Fitzpatrick D.A."/>
            <person name="Frisvad J.C."/>
            <person name="Nielsen K.L."/>
        </authorList>
    </citation>
    <scope>NUCLEOTIDE SEQUENCE</scope>
    <source>
        <strain evidence="2">IBT 34128</strain>
    </source>
</reference>